<gene>
    <name evidence="8" type="primary">LOC102597336</name>
</gene>
<feature type="transmembrane region" description="Helical" evidence="7">
    <location>
        <begin position="409"/>
        <end position="429"/>
    </location>
</feature>
<proteinExistence type="inferred from homology"/>
<dbReference type="Gramene" id="PGSC0003DMT400030534">
    <property type="protein sequence ID" value="PGSC0003DMT400030534"/>
    <property type="gene ID" value="PGSC0003DMG400011693"/>
</dbReference>
<dbReference type="GO" id="GO:0055085">
    <property type="term" value="P:transmembrane transport"/>
    <property type="evidence" value="ECO:0000318"/>
    <property type="project" value="GO_Central"/>
</dbReference>
<reference evidence="8" key="2">
    <citation type="submission" date="2015-06" db="UniProtKB">
        <authorList>
            <consortium name="EnsemblPlants"/>
        </authorList>
    </citation>
    <scope>IDENTIFICATION</scope>
    <source>
        <strain evidence="8">DM1-3 516 R44</strain>
    </source>
</reference>
<feature type="transmembrane region" description="Helical" evidence="7">
    <location>
        <begin position="180"/>
        <end position="203"/>
    </location>
</feature>
<feature type="transmembrane region" description="Helical" evidence="7">
    <location>
        <begin position="458"/>
        <end position="479"/>
    </location>
</feature>
<dbReference type="GO" id="GO:0016020">
    <property type="term" value="C:membrane"/>
    <property type="evidence" value="ECO:0000318"/>
    <property type="project" value="GO_Central"/>
</dbReference>
<organism evidence="8 9">
    <name type="scientific">Solanum tuberosum</name>
    <name type="common">Potato</name>
    <dbReference type="NCBI Taxonomy" id="4113"/>
    <lineage>
        <taxon>Eukaryota</taxon>
        <taxon>Viridiplantae</taxon>
        <taxon>Streptophyta</taxon>
        <taxon>Embryophyta</taxon>
        <taxon>Tracheophyta</taxon>
        <taxon>Spermatophyta</taxon>
        <taxon>Magnoliopsida</taxon>
        <taxon>eudicotyledons</taxon>
        <taxon>Gunneridae</taxon>
        <taxon>Pentapetalae</taxon>
        <taxon>asterids</taxon>
        <taxon>lamiids</taxon>
        <taxon>Solanales</taxon>
        <taxon>Solanaceae</taxon>
        <taxon>Solanoideae</taxon>
        <taxon>Solaneae</taxon>
        <taxon>Solanum</taxon>
    </lineage>
</organism>
<dbReference type="HOGENOM" id="CLU_009313_4_0_1"/>
<evidence type="ECO:0000256" key="1">
    <source>
        <dbReference type="ARBA" id="ARBA00004141"/>
    </source>
</evidence>
<comment type="similarity">
    <text evidence="6">Belongs to the major facilitator superfamily. Phosphate:H(+) symporter (TC 2.A.1.9) family.</text>
</comment>
<dbReference type="GO" id="GO:0022857">
    <property type="term" value="F:transmembrane transporter activity"/>
    <property type="evidence" value="ECO:0000318"/>
    <property type="project" value="GO_Central"/>
</dbReference>
<feature type="transmembrane region" description="Helical" evidence="7">
    <location>
        <begin position="368"/>
        <end position="388"/>
    </location>
</feature>
<evidence type="ECO:0000256" key="5">
    <source>
        <dbReference type="ARBA" id="ARBA00023136"/>
    </source>
</evidence>
<dbReference type="AlphaFoldDB" id="M1AUE0"/>
<dbReference type="SUPFAM" id="SSF103473">
    <property type="entry name" value="MFS general substrate transporter"/>
    <property type="match status" value="1"/>
</dbReference>
<feature type="transmembrane region" description="Helical" evidence="7">
    <location>
        <begin position="92"/>
        <end position="111"/>
    </location>
</feature>
<keyword evidence="9" id="KW-1185">Reference proteome</keyword>
<dbReference type="InterPro" id="IPR036259">
    <property type="entry name" value="MFS_trans_sf"/>
</dbReference>
<evidence type="ECO:0000313" key="8">
    <source>
        <dbReference type="EnsemblPlants" id="PGSC0003DMT400030534"/>
    </source>
</evidence>
<feature type="transmembrane region" description="Helical" evidence="7">
    <location>
        <begin position="21"/>
        <end position="50"/>
    </location>
</feature>
<dbReference type="Pfam" id="PF00854">
    <property type="entry name" value="PTR2"/>
    <property type="match status" value="1"/>
</dbReference>
<dbReference type="InterPro" id="IPR000109">
    <property type="entry name" value="POT_fam"/>
</dbReference>
<evidence type="ECO:0000256" key="3">
    <source>
        <dbReference type="ARBA" id="ARBA00022692"/>
    </source>
</evidence>
<dbReference type="EnsemblPlants" id="PGSC0003DMT400030534">
    <property type="protein sequence ID" value="PGSC0003DMT400030534"/>
    <property type="gene ID" value="PGSC0003DMG400011693"/>
</dbReference>
<dbReference type="OMA" id="ISWCSIA"/>
<keyword evidence="3 7" id="KW-0812">Transmembrane</keyword>
<feature type="transmembrane region" description="Helical" evidence="7">
    <location>
        <begin position="327"/>
        <end position="348"/>
    </location>
</feature>
<comment type="subcellular location">
    <subcellularLocation>
        <location evidence="1">Membrane</location>
        <topology evidence="1">Multi-pass membrane protein</topology>
    </subcellularLocation>
</comment>
<dbReference type="eggNOG" id="KOG1237">
    <property type="taxonomic scope" value="Eukaryota"/>
</dbReference>
<evidence type="ECO:0000256" key="2">
    <source>
        <dbReference type="ARBA" id="ARBA00005982"/>
    </source>
</evidence>
<name>M1AUE0_SOLTU</name>
<accession>M1AUE0</accession>
<evidence type="ECO:0000256" key="7">
    <source>
        <dbReference type="SAM" id="Phobius"/>
    </source>
</evidence>
<feature type="transmembrane region" description="Helical" evidence="7">
    <location>
        <begin position="491"/>
        <end position="512"/>
    </location>
</feature>
<sequence>MGMCRDVKNETKQSPRLGGNRAALFAYAIAGIDVMAFFATGVSLVTYFYGFMNFSITESATAVTNFMGTAFLLSLFGAFLSDTYLSRFKTCVLFGCIEVVGYALLAVQAHFRQLRPFPCKDVPLSQMNQCESANKGQLAILYAGLYLVAIGTSGVKAAAPPLGADQYDEKDPKEAAKLSSYFNWLMFFLTTGALFGVTFVVWISENQGWDWSFAVCSIVVGFSILFLTLGKSLYRNNVTKGSPLTRIMQVFVVALRNRNLRLPQNEHELHEIQDKEARYDTEILRKTEQFKFLDRAAINRTDQEASTSNAHGPWKLCTVTQVEETKIVVRMLPIILSTVFMNTCLAQLQTFTIQQSTTMDRKIHKFEVPGASIPAIPLLFMIILIPMYERVFIPIARKFTGIPTGIRQLQRIGVGLVLSSLSMAVAAIVEKHRKSIAIKHNMVESAAPLPMSVFWLGYQYAIFGLADMFTLVGLLDFFYSESSSSMKALSTAISWSSLAIGYYTSSIVVSTVNKVSGGWLANNNLNKDKLDYFYWLLAGLSVLNFGFYLLCASWYKYKKVDVNPEDNVPSNKVKEGKGKIEMGIV</sequence>
<dbReference type="InParanoid" id="M1AUE0"/>
<dbReference type="PaxDb" id="4113-PGSC0003DMT400030534"/>
<dbReference type="PANTHER" id="PTHR11654">
    <property type="entry name" value="OLIGOPEPTIDE TRANSPORTER-RELATED"/>
    <property type="match status" value="1"/>
</dbReference>
<comment type="similarity">
    <text evidence="2">Belongs to the major facilitator superfamily. Proton-dependent oligopeptide transporter (POT/PTR) (TC 2.A.17) family.</text>
</comment>
<keyword evidence="4 7" id="KW-1133">Transmembrane helix</keyword>
<keyword evidence="5 7" id="KW-0472">Membrane</keyword>
<protein>
    <submittedName>
        <fullName evidence="8">Nitrate transporter</fullName>
    </submittedName>
</protein>
<dbReference type="Proteomes" id="UP000011115">
    <property type="component" value="Unassembled WGS sequence"/>
</dbReference>
<evidence type="ECO:0000256" key="6">
    <source>
        <dbReference type="ARBA" id="ARBA00044504"/>
    </source>
</evidence>
<evidence type="ECO:0000256" key="4">
    <source>
        <dbReference type="ARBA" id="ARBA00022989"/>
    </source>
</evidence>
<dbReference type="Gene3D" id="1.20.1250.20">
    <property type="entry name" value="MFS general substrate transporter like domains"/>
    <property type="match status" value="1"/>
</dbReference>
<feature type="transmembrane region" description="Helical" evidence="7">
    <location>
        <begin position="139"/>
        <end position="159"/>
    </location>
</feature>
<feature type="transmembrane region" description="Helical" evidence="7">
    <location>
        <begin position="532"/>
        <end position="551"/>
    </location>
</feature>
<feature type="transmembrane region" description="Helical" evidence="7">
    <location>
        <begin position="209"/>
        <end position="230"/>
    </location>
</feature>
<feature type="transmembrane region" description="Helical" evidence="7">
    <location>
        <begin position="62"/>
        <end position="80"/>
    </location>
</feature>
<reference evidence="9" key="1">
    <citation type="journal article" date="2011" name="Nature">
        <title>Genome sequence and analysis of the tuber crop potato.</title>
        <authorList>
            <consortium name="The Potato Genome Sequencing Consortium"/>
        </authorList>
    </citation>
    <scope>NUCLEOTIDE SEQUENCE [LARGE SCALE GENOMIC DNA]</scope>
    <source>
        <strain evidence="9">cv. DM1-3 516 R44</strain>
    </source>
</reference>
<evidence type="ECO:0000313" key="9">
    <source>
        <dbReference type="Proteomes" id="UP000011115"/>
    </source>
</evidence>